<dbReference type="Proteomes" id="UP000287527">
    <property type="component" value="Unassembled WGS sequence"/>
</dbReference>
<comment type="caution">
    <text evidence="5">The sequence shown here is derived from an EMBL/GenBank/DDBJ whole genome shotgun (WGS) entry which is preliminary data.</text>
</comment>
<dbReference type="Gene3D" id="1.25.40.10">
    <property type="entry name" value="Tetratricopeptide repeat domain"/>
    <property type="match status" value="2"/>
</dbReference>
<gene>
    <name evidence="5" type="ORF">EPI11_10815</name>
</gene>
<dbReference type="PANTHER" id="PTHR44943:SF4">
    <property type="entry name" value="TPR REPEAT-CONTAINING PROTEIN MJ0798"/>
    <property type="match status" value="1"/>
</dbReference>
<dbReference type="InterPro" id="IPR051685">
    <property type="entry name" value="Ycf3/AcsC/BcsC/TPR_MFPF"/>
</dbReference>
<evidence type="ECO:0000256" key="1">
    <source>
        <dbReference type="ARBA" id="ARBA00022737"/>
    </source>
</evidence>
<name>A0A3S3U2G6_9FLAO</name>
<dbReference type="SUPFAM" id="SSF48452">
    <property type="entry name" value="TPR-like"/>
    <property type="match status" value="1"/>
</dbReference>
<dbReference type="Pfam" id="PF13181">
    <property type="entry name" value="TPR_8"/>
    <property type="match status" value="1"/>
</dbReference>
<dbReference type="SMART" id="SM00028">
    <property type="entry name" value="TPR"/>
    <property type="match status" value="4"/>
</dbReference>
<feature type="repeat" description="TPR" evidence="3">
    <location>
        <begin position="75"/>
        <end position="108"/>
    </location>
</feature>
<evidence type="ECO:0000313" key="6">
    <source>
        <dbReference type="Proteomes" id="UP000287527"/>
    </source>
</evidence>
<proteinExistence type="predicted"/>
<dbReference type="OrthoDB" id="1465784at2"/>
<keyword evidence="6" id="KW-1185">Reference proteome</keyword>
<dbReference type="PROSITE" id="PS50005">
    <property type="entry name" value="TPR"/>
    <property type="match status" value="2"/>
</dbReference>
<evidence type="ECO:0000313" key="5">
    <source>
        <dbReference type="EMBL" id="RWX00027.1"/>
    </source>
</evidence>
<evidence type="ECO:0000256" key="4">
    <source>
        <dbReference type="SAM" id="SignalP"/>
    </source>
</evidence>
<dbReference type="EMBL" id="SBII01000007">
    <property type="protein sequence ID" value="RWX00027.1"/>
    <property type="molecule type" value="Genomic_DNA"/>
</dbReference>
<feature type="repeat" description="TPR" evidence="3">
    <location>
        <begin position="314"/>
        <end position="347"/>
    </location>
</feature>
<keyword evidence="1" id="KW-0677">Repeat</keyword>
<evidence type="ECO:0000256" key="3">
    <source>
        <dbReference type="PROSITE-ProRule" id="PRU00339"/>
    </source>
</evidence>
<evidence type="ECO:0000256" key="2">
    <source>
        <dbReference type="ARBA" id="ARBA00022803"/>
    </source>
</evidence>
<feature type="signal peptide" evidence="4">
    <location>
        <begin position="1"/>
        <end position="24"/>
    </location>
</feature>
<dbReference type="RefSeq" id="WP_128389984.1">
    <property type="nucleotide sequence ID" value="NZ_SBII01000007.1"/>
</dbReference>
<sequence>MKTKILFYSFVLSGSLLSSAFSYAQVEPKEPDSIALATTEFENNFFEALKQKGIENYDKALKSLEKCLVKEPKNPVLYHEIGKNYLALRNFPEAEKAFLKAKEIEPTNRWYWQSLYDVYYQTKDFNRSIPIVQKLTEWRKEYYQEDLVSLYMYTQQFDKALALINEMEQTVGPSDKREMYKLQILSDNKYKKPQKETLEEAIKKNPKEESNYLELIYLYSESNQEAKAQEVAKKLEAEIPTSDWAQVSLFKFNINNNDGKKASESMFRVLESKKIDRKIKHRVLNEFLIFASNNSQYANDLEKAVNYFEDDKEVNVAKEVGKFFINKAKYKEAIHYLEKSLAEKPDDIESVELLLYTYAESAQYDNLLKKSTDYIDIYPTHARLYYFAGLGANQMKQFGKAKDWLDNGIDFVVDDVELEANFNRQLGEAYSGLGDIKKKEAYFAKADKLIKSKSNK</sequence>
<protein>
    <submittedName>
        <fullName evidence="5">Tetratricopeptide repeat protein</fullName>
    </submittedName>
</protein>
<dbReference type="PANTHER" id="PTHR44943">
    <property type="entry name" value="CELLULOSE SYNTHASE OPERON PROTEIN C"/>
    <property type="match status" value="1"/>
</dbReference>
<accession>A0A3S3U2G6</accession>
<reference evidence="5 6" key="1">
    <citation type="submission" date="2019-01" db="EMBL/GenBank/DDBJ databases">
        <title>Flavobacterium sp. nov.,isolated from freshwater.</title>
        <authorList>
            <person name="Zhang R."/>
            <person name="Du Z.-J."/>
        </authorList>
    </citation>
    <scope>NUCLEOTIDE SEQUENCE [LARGE SCALE GENOMIC DNA]</scope>
    <source>
        <strain evidence="5 6">1E403</strain>
    </source>
</reference>
<dbReference type="AlphaFoldDB" id="A0A3S3U2G6"/>
<dbReference type="InterPro" id="IPR019734">
    <property type="entry name" value="TPR_rpt"/>
</dbReference>
<keyword evidence="2 3" id="KW-0802">TPR repeat</keyword>
<keyword evidence="4" id="KW-0732">Signal</keyword>
<feature type="chain" id="PRO_5018529862" evidence="4">
    <location>
        <begin position="25"/>
        <end position="456"/>
    </location>
</feature>
<dbReference type="InterPro" id="IPR011990">
    <property type="entry name" value="TPR-like_helical_dom_sf"/>
</dbReference>
<organism evidence="5 6">
    <name type="scientific">Flavobacterium cerinum</name>
    <dbReference type="NCBI Taxonomy" id="2502784"/>
    <lineage>
        <taxon>Bacteria</taxon>
        <taxon>Pseudomonadati</taxon>
        <taxon>Bacteroidota</taxon>
        <taxon>Flavobacteriia</taxon>
        <taxon>Flavobacteriales</taxon>
        <taxon>Flavobacteriaceae</taxon>
        <taxon>Flavobacterium</taxon>
    </lineage>
</organism>